<feature type="region of interest" description="Disordered" evidence="1">
    <location>
        <begin position="498"/>
        <end position="541"/>
    </location>
</feature>
<feature type="region of interest" description="Disordered" evidence="1">
    <location>
        <begin position="577"/>
        <end position="605"/>
    </location>
</feature>
<name>A0AAN6VCB5_9PEZI</name>
<dbReference type="PANTHER" id="PTHR24148:SF64">
    <property type="entry name" value="HETEROKARYON INCOMPATIBILITY DOMAIN-CONTAINING PROTEIN"/>
    <property type="match status" value="1"/>
</dbReference>
<feature type="region of interest" description="Disordered" evidence="1">
    <location>
        <begin position="617"/>
        <end position="639"/>
    </location>
</feature>
<proteinExistence type="predicted"/>
<evidence type="ECO:0000313" key="3">
    <source>
        <dbReference type="EMBL" id="KAK4148675.1"/>
    </source>
</evidence>
<reference evidence="3" key="1">
    <citation type="journal article" date="2023" name="Mol. Phylogenet. Evol.">
        <title>Genome-scale phylogeny and comparative genomics of the fungal order Sordariales.</title>
        <authorList>
            <person name="Hensen N."/>
            <person name="Bonometti L."/>
            <person name="Westerberg I."/>
            <person name="Brannstrom I.O."/>
            <person name="Guillou S."/>
            <person name="Cros-Aarteil S."/>
            <person name="Calhoun S."/>
            <person name="Haridas S."/>
            <person name="Kuo A."/>
            <person name="Mondo S."/>
            <person name="Pangilinan J."/>
            <person name="Riley R."/>
            <person name="LaButti K."/>
            <person name="Andreopoulos B."/>
            <person name="Lipzen A."/>
            <person name="Chen C."/>
            <person name="Yan M."/>
            <person name="Daum C."/>
            <person name="Ng V."/>
            <person name="Clum A."/>
            <person name="Steindorff A."/>
            <person name="Ohm R.A."/>
            <person name="Martin F."/>
            <person name="Silar P."/>
            <person name="Natvig D.O."/>
            <person name="Lalanne C."/>
            <person name="Gautier V."/>
            <person name="Ament-Velasquez S.L."/>
            <person name="Kruys A."/>
            <person name="Hutchinson M.I."/>
            <person name="Powell A.J."/>
            <person name="Barry K."/>
            <person name="Miller A.N."/>
            <person name="Grigoriev I.V."/>
            <person name="Debuchy R."/>
            <person name="Gladieux P."/>
            <person name="Hiltunen Thoren M."/>
            <person name="Johannesson H."/>
        </authorList>
    </citation>
    <scope>NUCLEOTIDE SEQUENCE</scope>
    <source>
        <strain evidence="3">CBS 538.74</strain>
    </source>
</reference>
<dbReference type="AlphaFoldDB" id="A0AAN6VCB5"/>
<accession>A0AAN6VCB5</accession>
<comment type="caution">
    <text evidence="3">The sequence shown here is derived from an EMBL/GenBank/DDBJ whole genome shotgun (WGS) entry which is preliminary data.</text>
</comment>
<evidence type="ECO:0000256" key="1">
    <source>
        <dbReference type="SAM" id="MobiDB-lite"/>
    </source>
</evidence>
<keyword evidence="4" id="KW-1185">Reference proteome</keyword>
<evidence type="ECO:0000313" key="4">
    <source>
        <dbReference type="Proteomes" id="UP001302745"/>
    </source>
</evidence>
<dbReference type="Proteomes" id="UP001302745">
    <property type="component" value="Unassembled WGS sequence"/>
</dbReference>
<feature type="compositionally biased region" description="Low complexity" evidence="1">
    <location>
        <begin position="620"/>
        <end position="629"/>
    </location>
</feature>
<protein>
    <recommendedName>
        <fullName evidence="2">Heterokaryon incompatibility domain-containing protein</fullName>
    </recommendedName>
</protein>
<organism evidence="3 4">
    <name type="scientific">Chaetomidium leptoderma</name>
    <dbReference type="NCBI Taxonomy" id="669021"/>
    <lineage>
        <taxon>Eukaryota</taxon>
        <taxon>Fungi</taxon>
        <taxon>Dikarya</taxon>
        <taxon>Ascomycota</taxon>
        <taxon>Pezizomycotina</taxon>
        <taxon>Sordariomycetes</taxon>
        <taxon>Sordariomycetidae</taxon>
        <taxon>Sordariales</taxon>
        <taxon>Chaetomiaceae</taxon>
        <taxon>Chaetomidium</taxon>
    </lineage>
</organism>
<dbReference type="EMBL" id="MU857286">
    <property type="protein sequence ID" value="KAK4148675.1"/>
    <property type="molecule type" value="Genomic_DNA"/>
</dbReference>
<evidence type="ECO:0000259" key="2">
    <source>
        <dbReference type="Pfam" id="PF06985"/>
    </source>
</evidence>
<dbReference type="PANTHER" id="PTHR24148">
    <property type="entry name" value="ANKYRIN REPEAT DOMAIN-CONTAINING PROTEIN 39 HOMOLOG-RELATED"/>
    <property type="match status" value="1"/>
</dbReference>
<reference evidence="3" key="2">
    <citation type="submission" date="2023-05" db="EMBL/GenBank/DDBJ databases">
        <authorList>
            <consortium name="Lawrence Berkeley National Laboratory"/>
            <person name="Steindorff A."/>
            <person name="Hensen N."/>
            <person name="Bonometti L."/>
            <person name="Westerberg I."/>
            <person name="Brannstrom I.O."/>
            <person name="Guillou S."/>
            <person name="Cros-Aarteil S."/>
            <person name="Calhoun S."/>
            <person name="Haridas S."/>
            <person name="Kuo A."/>
            <person name="Mondo S."/>
            <person name="Pangilinan J."/>
            <person name="Riley R."/>
            <person name="Labutti K."/>
            <person name="Andreopoulos B."/>
            <person name="Lipzen A."/>
            <person name="Chen C."/>
            <person name="Yanf M."/>
            <person name="Daum C."/>
            <person name="Ng V."/>
            <person name="Clum A."/>
            <person name="Ohm R."/>
            <person name="Martin F."/>
            <person name="Silar P."/>
            <person name="Natvig D."/>
            <person name="Lalanne C."/>
            <person name="Gautier V."/>
            <person name="Ament-Velasquez S.L."/>
            <person name="Kruys A."/>
            <person name="Hutchinson M.I."/>
            <person name="Powell A.J."/>
            <person name="Barry K."/>
            <person name="Miller A.N."/>
            <person name="Grigoriev I.V."/>
            <person name="Debuchy R."/>
            <person name="Gladieux P."/>
            <person name="Thoren M.H."/>
            <person name="Johannesson H."/>
        </authorList>
    </citation>
    <scope>NUCLEOTIDE SEQUENCE</scope>
    <source>
        <strain evidence="3">CBS 538.74</strain>
    </source>
</reference>
<dbReference type="InterPro" id="IPR010730">
    <property type="entry name" value="HET"/>
</dbReference>
<gene>
    <name evidence="3" type="ORF">C8A00DRAFT_19531</name>
</gene>
<dbReference type="InterPro" id="IPR052895">
    <property type="entry name" value="HetReg/Transcr_Mod"/>
</dbReference>
<sequence length="752" mass="83929">MDAPSLEPGPTAAEATRRFYATIPLNLADKQIRVLKILPAQDRSELVMDMLVLSFDHLPHVNALVDACGVSEHARSMEVDNGDVLLSKTLSNALYQIRRRFCATAPIILWNDAISIHQNDRAEWRTQVALEPRIYAGAERVLLWFGILNSRERGAMVAIRSLAIEKTALGEKDGSFSSTVGHPRSAEAVVERLFRGLASLQTRPWFRAPWMLQHVSSPAAVPLVLFNNDMLCWDCFCLGFRHLYRRFQHRFDPAMARASPAIRRWTNRGLDSELDFVNRSRQRRQAARPGMDVFLEEVLWMASRAEPTDPMDKVYGFLATIVQGAQNKMAVDYKLSLPQTYTDVVLYIFEAAGGLGILSCAGVGEGVPQGPGMCPSWLPRFDHLLGNSRLIRPRDERGAIYKASCDLYAKPQPLSRCRLSIYGITVDKVTVVDPVLAPGKQNSSAASELRAQAAVFARAAKPCGMCGCDSAMAQGQQEHTRPEPFAVFKHCFRPMYKPRMPAEPPQRTQSTTDRPRSRVSRHHYHTSPGVPSSSQTVPPPPRPHDPAIWWPYNVCKPFHHVFWRAFIGDCLFHNEDEHDDDDDDDDDGSTAAAAPPYTAPAPERPGWDLVTSVLQRATEEAQQQQQQQGQVGGEEPEPERERYLEKLLFPGGDPPRVSEARCAFVTAGGWLGFGPPGMRAGDVVVVLIGADVPFVVRPLENKKEDEEEDYVMVGEAYVDGLMFGELFEHCPTVDGRSGGRPMVILRERFCFC</sequence>
<dbReference type="Pfam" id="PF06985">
    <property type="entry name" value="HET"/>
    <property type="match status" value="1"/>
</dbReference>
<dbReference type="Pfam" id="PF26639">
    <property type="entry name" value="Het-6_barrel"/>
    <property type="match status" value="1"/>
</dbReference>
<feature type="compositionally biased region" description="Low complexity" evidence="1">
    <location>
        <begin position="526"/>
        <end position="536"/>
    </location>
</feature>
<feature type="domain" description="Heterokaryon incompatibility" evidence="2">
    <location>
        <begin position="72"/>
        <end position="213"/>
    </location>
</feature>
<feature type="compositionally biased region" description="Acidic residues" evidence="1">
    <location>
        <begin position="577"/>
        <end position="588"/>
    </location>
</feature>